<comment type="caution">
    <text evidence="2">The sequence shown here is derived from an EMBL/GenBank/DDBJ whole genome shotgun (WGS) entry which is preliminary data.</text>
</comment>
<name>A0AAV5W9S6_9BILA</name>
<dbReference type="InterPro" id="IPR025574">
    <property type="entry name" value="Nucleoporin_FG_rpt"/>
</dbReference>
<evidence type="ECO:0000313" key="2">
    <source>
        <dbReference type="EMBL" id="GMT27150.1"/>
    </source>
</evidence>
<keyword evidence="1" id="KW-0175">Coiled coil</keyword>
<dbReference type="GO" id="GO:0005643">
    <property type="term" value="C:nuclear pore"/>
    <property type="evidence" value="ECO:0007669"/>
    <property type="project" value="UniProtKB-ARBA"/>
</dbReference>
<evidence type="ECO:0000313" key="3">
    <source>
        <dbReference type="Proteomes" id="UP001432322"/>
    </source>
</evidence>
<dbReference type="Pfam" id="PF15967">
    <property type="entry name" value="Nucleoporin_FG2"/>
    <property type="match status" value="1"/>
</dbReference>
<accession>A0AAV5W9S6</accession>
<dbReference type="PANTHER" id="PTHR13410:SF9">
    <property type="entry name" value="PROTEIN PBDC1"/>
    <property type="match status" value="1"/>
</dbReference>
<protein>
    <recommendedName>
        <fullName evidence="4">Nucleoporin p58/p45</fullName>
    </recommendedName>
</protein>
<dbReference type="Gene3D" id="6.10.140.1350">
    <property type="match status" value="1"/>
</dbReference>
<dbReference type="Proteomes" id="UP001432322">
    <property type="component" value="Unassembled WGS sequence"/>
</dbReference>
<dbReference type="GO" id="GO:0005737">
    <property type="term" value="C:cytoplasm"/>
    <property type="evidence" value="ECO:0007669"/>
    <property type="project" value="TreeGrafter"/>
</dbReference>
<organism evidence="2 3">
    <name type="scientific">Pristionchus fissidentatus</name>
    <dbReference type="NCBI Taxonomy" id="1538716"/>
    <lineage>
        <taxon>Eukaryota</taxon>
        <taxon>Metazoa</taxon>
        <taxon>Ecdysozoa</taxon>
        <taxon>Nematoda</taxon>
        <taxon>Chromadorea</taxon>
        <taxon>Rhabditida</taxon>
        <taxon>Rhabditina</taxon>
        <taxon>Diplogasteromorpha</taxon>
        <taxon>Diplogasteroidea</taxon>
        <taxon>Neodiplogasteridae</taxon>
        <taxon>Pristionchus</taxon>
    </lineage>
</organism>
<dbReference type="Pfam" id="PF13634">
    <property type="entry name" value="Nucleoporin_FG"/>
    <property type="match status" value="1"/>
</dbReference>
<evidence type="ECO:0000256" key="1">
    <source>
        <dbReference type="SAM" id="Coils"/>
    </source>
</evidence>
<dbReference type="AlphaFoldDB" id="A0AAV5W9S6"/>
<reference evidence="2" key="1">
    <citation type="submission" date="2023-10" db="EMBL/GenBank/DDBJ databases">
        <title>Genome assembly of Pristionchus species.</title>
        <authorList>
            <person name="Yoshida K."/>
            <person name="Sommer R.J."/>
        </authorList>
    </citation>
    <scope>NUCLEOTIDE SEQUENCE</scope>
    <source>
        <strain evidence="2">RS5133</strain>
    </source>
</reference>
<feature type="coiled-coil region" evidence="1">
    <location>
        <begin position="334"/>
        <end position="361"/>
    </location>
</feature>
<gene>
    <name evidence="2" type="ORF">PFISCL1PPCAC_18447</name>
</gene>
<evidence type="ECO:0008006" key="4">
    <source>
        <dbReference type="Google" id="ProtNLM"/>
    </source>
</evidence>
<dbReference type="EMBL" id="BTSY01000005">
    <property type="protein sequence ID" value="GMT27150.1"/>
    <property type="molecule type" value="Genomic_DNA"/>
</dbReference>
<dbReference type="InterPro" id="IPR008476">
    <property type="entry name" value="PBDC1_metazoa/fungi"/>
</dbReference>
<sequence>FGAAAPAATSTPLFGAPAATSTPLFGAAPAASTSAPLFGAAPAAATTSAPLFGAPTTSTAAPSLFGAPATTAAAPSAGGLFGAPATTSAAAPLFGAAPAATTAAPAAGGLFGATATTSAAPSLFGAPAAAAAAQKPLFGAAPAATGTTTSLFGAPAAAPAASAAGGLFGAPATTSLFGATAAPAAATSTGLGGAATVAATLGGGIGGGLGAGATDVKQEAQIENVKESKVEQPQLDLLAAVRAQIAENKKLSDQFACNSSEACLKIEDKVRQLQRRLSSIAVSSSGLAAEEARLRARTVRDLRLGQVATTIQENAAKNVYTPGNQGRQYMIQLIRDYNDLLSQYSQTIEELQQRVTQLMNGTATVSEKDISDHLARFDVIFSHVAGQVVATNDKINEIKEIFSEEHPGVLAREMAYNSFLPSSSNYSESSQARRFAGEPALPSQATAMQIGQYIRQSGVAAPAPAATGGLFGSTAATGGGLFGASTAAKPFSFATPAAATGTTGSLFGTPTTAASTTTSLFGAPATSAASSTPTFGKSIANSSSGLLFSSTPTKPLFGK</sequence>
<dbReference type="PANTHER" id="PTHR13410">
    <property type="entry name" value="PROTEIN PBDC1"/>
    <property type="match status" value="1"/>
</dbReference>
<feature type="non-terminal residue" evidence="2">
    <location>
        <position position="1"/>
    </location>
</feature>
<keyword evidence="3" id="KW-1185">Reference proteome</keyword>
<proteinExistence type="predicted"/>